<feature type="compositionally biased region" description="Polar residues" evidence="1">
    <location>
        <begin position="529"/>
        <end position="539"/>
    </location>
</feature>
<dbReference type="GO" id="GO:0030427">
    <property type="term" value="C:site of polarized growth"/>
    <property type="evidence" value="ECO:0007669"/>
    <property type="project" value="TreeGrafter"/>
</dbReference>
<dbReference type="InterPro" id="IPR039867">
    <property type="entry name" value="Furry/Tao3/Mor2"/>
</dbReference>
<dbReference type="InterPro" id="IPR025614">
    <property type="entry name" value="Cell_morpho_N"/>
</dbReference>
<dbReference type="Pfam" id="PF14222">
    <property type="entry name" value="MOR2-PAG1_N"/>
    <property type="match status" value="1"/>
</dbReference>
<dbReference type="GO" id="GO:0031175">
    <property type="term" value="P:neuron projection development"/>
    <property type="evidence" value="ECO:0007669"/>
    <property type="project" value="TreeGrafter"/>
</dbReference>
<feature type="region of interest" description="Disordered" evidence="1">
    <location>
        <begin position="521"/>
        <end position="540"/>
    </location>
</feature>
<dbReference type="InterPro" id="IPR016024">
    <property type="entry name" value="ARM-type_fold"/>
</dbReference>
<evidence type="ECO:0000256" key="1">
    <source>
        <dbReference type="SAM" id="MobiDB-lite"/>
    </source>
</evidence>
<accession>A0A0X3Q2X5</accession>
<dbReference type="GO" id="GO:0005938">
    <property type="term" value="C:cell cortex"/>
    <property type="evidence" value="ECO:0007669"/>
    <property type="project" value="TreeGrafter"/>
</dbReference>
<reference evidence="3" key="1">
    <citation type="submission" date="2016-01" db="EMBL/GenBank/DDBJ databases">
        <title>Reference transcriptome for the parasite Schistocephalus solidus: insights into the molecular evolution of parasitism.</title>
        <authorList>
            <person name="Hebert F.O."/>
            <person name="Grambauer S."/>
            <person name="Barber I."/>
            <person name="Landry C.R."/>
            <person name="Aubin-Horth N."/>
        </authorList>
    </citation>
    <scope>NUCLEOTIDE SEQUENCE</scope>
</reference>
<feature type="region of interest" description="Disordered" evidence="1">
    <location>
        <begin position="1118"/>
        <end position="1158"/>
    </location>
</feature>
<sequence length="1358" mass="149138">MNGTSPGELVLHSLLRQFSSVCQTKVERALADRGEKNLAKSMRIYEDSAYQQLLAALSTCAEYALPSLLQTLTRWYDFQHSTGSAFPGHQNASKEAFVSPRTLPSAAAPPKNHSDGKTPQRDQLIRSMQTDSALKASCPTLATDQPNGPDTASAATATANASWLLMSSSEREALGERRDLSIDILYCQALTSVLKQLSFHPGHDDIINKILHQAFKHFEYKDNLQSSENKQNINLVADMYAEVVGELTQTRFALVRQHFTEKLARLRAKESSSFTTHSIISLLMGMKFFRVKMHPIEEFVSYFEFLHELGQYFLEVKEKEIRHAMAGLFVEVLLPVAAVARHEVNIPALKSFVDLLYSSTYDLANKKKHVLALFPMVTCLLCISTKSFFLNNWPPFMSLCLSQLKSRDLGRVSLESLFRLLWVYVVRIKCEKHTDTQNKLQSIVNGLFPKGSKAVLPKNVSSGVFVKLIQFIAQEKLDFAMTEIIFDLLGVNRLPKPVFMPERMNIGLCAFLLIAHGLQQRDGEPPMPQEQSGVTTGSASVAPHHQTHNYHYYYSGQLQPHRMGYVRRSFHGTTLDDALCERLGIQPYLTPVRKAFEAILRLLDVHVCRNMMPPKQNVAVRDVEEPLSSDRKPKIDLLKTCINCIPRLLPYEMSRTELVELLARVSLNVDEEVRMMAQQAMVNLIIESPPYRQKTIQAFIQFIQKYVPDTSPHQLDCGLKTLYTLLVNWKIALQRDAAVTTSLSEKSALVEAEGFALVMLCQCRPLARRLAVHILRETRAVLRLINLTANANREAPTSTLHDAGVSKGPHTTAATSAARSATAVANPELCCIDILDSLAPVILEQVLTLLPSSERHDLMNIQNIDFRSIAERSNPVWFSGPLNPALYNQRSALNSHPSGGLGLTANSRPVDLKSSGFVPATGSGGSLQDQSRVLLPAEKSGVAGGGGGGRPLGAAVTVESGGDRKAGAARTAAPLNSYCQLLQSPFLIQPQRERTQLTDVWGTVIAVALSVTSPLSCHPSMLHTWSIVFQRIHQLFPLIDPVTLATENRTSSILQRTSKKPTTERDQLLPLWHNYVVLACCIAPSSTGVYIIDRSRQGYADVPQMHPSCSPQLSRLRPVGSVESMPNPSNTAGASSAATFDSNTVGPTTAAGLEEAHQRPAPVTSKLFLSAKENARDLVKLILPLLRCEQVELRESVICGLSRIQPAAFRDVLEDLHPILKDTTERKQENVRRRRRRDILRVSLIRLLAHMAKNAVFQHAESYITTNQGGLLPVLVNFIEWTRAYLESVSEPTSVVVTSVGAQTSLLGQYAAAPATAGTAIAISAASSTSAGDSGSNNVVGAANTVAAAAAAGPGSPG</sequence>
<feature type="region of interest" description="Disordered" evidence="1">
    <location>
        <begin position="87"/>
        <end position="120"/>
    </location>
</feature>
<feature type="compositionally biased region" description="Polar residues" evidence="1">
    <location>
        <begin position="1124"/>
        <end position="1147"/>
    </location>
</feature>
<dbReference type="PANTHER" id="PTHR12295:SF30">
    <property type="entry name" value="PROTEIN FURRY"/>
    <property type="match status" value="1"/>
</dbReference>
<dbReference type="PANTHER" id="PTHR12295">
    <property type="entry name" value="FURRY-RELATED"/>
    <property type="match status" value="1"/>
</dbReference>
<gene>
    <name evidence="3" type="ORF">TR104743</name>
</gene>
<feature type="non-terminal residue" evidence="3">
    <location>
        <position position="1358"/>
    </location>
</feature>
<protein>
    <recommendedName>
        <fullName evidence="2">Cell morphogenesis protein N-terminal domain-containing protein</fullName>
    </recommendedName>
</protein>
<dbReference type="EMBL" id="GEEE01004904">
    <property type="protein sequence ID" value="JAP58321.1"/>
    <property type="molecule type" value="Transcribed_RNA"/>
</dbReference>
<dbReference type="GO" id="GO:0000902">
    <property type="term" value="P:cell morphogenesis"/>
    <property type="evidence" value="ECO:0007669"/>
    <property type="project" value="InterPro"/>
</dbReference>
<evidence type="ECO:0000259" key="2">
    <source>
        <dbReference type="Pfam" id="PF14222"/>
    </source>
</evidence>
<name>A0A0X3Q2X5_SCHSO</name>
<organism evidence="3">
    <name type="scientific">Schistocephalus solidus</name>
    <name type="common">Tapeworm</name>
    <dbReference type="NCBI Taxonomy" id="70667"/>
    <lineage>
        <taxon>Eukaryota</taxon>
        <taxon>Metazoa</taxon>
        <taxon>Spiralia</taxon>
        <taxon>Lophotrochozoa</taxon>
        <taxon>Platyhelminthes</taxon>
        <taxon>Cestoda</taxon>
        <taxon>Eucestoda</taxon>
        <taxon>Diphyllobothriidea</taxon>
        <taxon>Diphyllobothriidae</taxon>
        <taxon>Schistocephalus</taxon>
    </lineage>
</organism>
<evidence type="ECO:0000313" key="3">
    <source>
        <dbReference type="EMBL" id="JAP58321.1"/>
    </source>
</evidence>
<dbReference type="SUPFAM" id="SSF48371">
    <property type="entry name" value="ARM repeat"/>
    <property type="match status" value="2"/>
</dbReference>
<feature type="domain" description="Cell morphogenesis protein N-terminal" evidence="2">
    <location>
        <begin position="176"/>
        <end position="729"/>
    </location>
</feature>
<proteinExistence type="predicted"/>